<dbReference type="SUPFAM" id="SSF88659">
    <property type="entry name" value="Sigma3 and sigma4 domains of RNA polymerase sigma factors"/>
    <property type="match status" value="1"/>
</dbReference>
<dbReference type="InterPro" id="IPR011517">
    <property type="entry name" value="RNA_pol_sigma70_ECF-like"/>
</dbReference>
<evidence type="ECO:0000313" key="6">
    <source>
        <dbReference type="EMBL" id="QDU67756.1"/>
    </source>
</evidence>
<keyword evidence="7" id="KW-1185">Reference proteome</keyword>
<dbReference type="Pfam" id="PF07638">
    <property type="entry name" value="Sigma70_ECF"/>
    <property type="match status" value="1"/>
</dbReference>
<comment type="similarity">
    <text evidence="1">Belongs to the sigma-70 factor family. ECF subfamily.</text>
</comment>
<dbReference type="NCBIfam" id="TIGR02937">
    <property type="entry name" value="sigma70-ECF"/>
    <property type="match status" value="1"/>
</dbReference>
<dbReference type="PANTHER" id="PTHR43133">
    <property type="entry name" value="RNA POLYMERASE ECF-TYPE SIGMA FACTO"/>
    <property type="match status" value="1"/>
</dbReference>
<dbReference type="InterPro" id="IPR039425">
    <property type="entry name" value="RNA_pol_sigma-70-like"/>
</dbReference>
<evidence type="ECO:0000256" key="4">
    <source>
        <dbReference type="ARBA" id="ARBA00023163"/>
    </source>
</evidence>
<dbReference type="InterPro" id="IPR036388">
    <property type="entry name" value="WH-like_DNA-bd_sf"/>
</dbReference>
<dbReference type="InterPro" id="IPR013325">
    <property type="entry name" value="RNA_pol_sigma_r2"/>
</dbReference>
<dbReference type="InterPro" id="IPR053812">
    <property type="entry name" value="HTH_Sigma70_ECF-like"/>
</dbReference>
<evidence type="ECO:0000256" key="1">
    <source>
        <dbReference type="ARBA" id="ARBA00010641"/>
    </source>
</evidence>
<name>A0A518BLA2_9BACT</name>
<keyword evidence="4" id="KW-0804">Transcription</keyword>
<dbReference type="InterPro" id="IPR013324">
    <property type="entry name" value="RNA_pol_sigma_r3/r4-like"/>
</dbReference>
<dbReference type="AlphaFoldDB" id="A0A518BLA2"/>
<dbReference type="Proteomes" id="UP000316921">
    <property type="component" value="Chromosome"/>
</dbReference>
<proteinExistence type="inferred from homology"/>
<evidence type="ECO:0000313" key="7">
    <source>
        <dbReference type="Proteomes" id="UP000316921"/>
    </source>
</evidence>
<protein>
    <submittedName>
        <fullName evidence="6">RNA polymerase sigma factor</fullName>
    </submittedName>
</protein>
<dbReference type="InterPro" id="IPR014284">
    <property type="entry name" value="RNA_pol_sigma-70_dom"/>
</dbReference>
<keyword evidence="2" id="KW-0805">Transcription regulation</keyword>
<accession>A0A518BLA2</accession>
<dbReference type="GO" id="GO:0006352">
    <property type="term" value="P:DNA-templated transcription initiation"/>
    <property type="evidence" value="ECO:0007669"/>
    <property type="project" value="InterPro"/>
</dbReference>
<evidence type="ECO:0000259" key="5">
    <source>
        <dbReference type="Pfam" id="PF07638"/>
    </source>
</evidence>
<feature type="domain" description="RNA polymerase sigma-70 ECF-like HTH" evidence="5">
    <location>
        <begin position="15"/>
        <end position="193"/>
    </location>
</feature>
<dbReference type="EMBL" id="CP036287">
    <property type="protein sequence ID" value="QDU67756.1"/>
    <property type="molecule type" value="Genomic_DNA"/>
</dbReference>
<dbReference type="GO" id="GO:0016987">
    <property type="term" value="F:sigma factor activity"/>
    <property type="evidence" value="ECO:0007669"/>
    <property type="project" value="UniProtKB-KW"/>
</dbReference>
<dbReference type="NCBIfam" id="TIGR02999">
    <property type="entry name" value="Sig-70_X6"/>
    <property type="match status" value="1"/>
</dbReference>
<organism evidence="6 7">
    <name type="scientific">Engelhardtia mirabilis</name>
    <dbReference type="NCBI Taxonomy" id="2528011"/>
    <lineage>
        <taxon>Bacteria</taxon>
        <taxon>Pseudomonadati</taxon>
        <taxon>Planctomycetota</taxon>
        <taxon>Planctomycetia</taxon>
        <taxon>Planctomycetia incertae sedis</taxon>
        <taxon>Engelhardtia</taxon>
    </lineage>
</organism>
<gene>
    <name evidence="6" type="ORF">Pla133_28450</name>
</gene>
<sequence length="194" mass="21858">MIDRRPMDRPDETLRVTHLLARIRAGDQGAEERVYELLADELKRVARSMLRGGPATPTLGVSDLVNEAYLRIAGAAPESWEDRRHFVRYAARAMRSALTDRVRAARASKRKPQGERVPLEGLASSQVAGDLDLMALDEALDRLEQIDPRLTEVVQLRFYGGLTRAAAAQAMGLPEREVRNLWEFARAWLREALD</sequence>
<dbReference type="PANTHER" id="PTHR43133:SF39">
    <property type="entry name" value="SIMILAR TO RNA POLYMERASE SIGMA-E FACTOR"/>
    <property type="match status" value="1"/>
</dbReference>
<dbReference type="Gene3D" id="1.10.1740.10">
    <property type="match status" value="1"/>
</dbReference>
<dbReference type="Gene3D" id="1.10.10.10">
    <property type="entry name" value="Winged helix-like DNA-binding domain superfamily/Winged helix DNA-binding domain"/>
    <property type="match status" value="1"/>
</dbReference>
<keyword evidence="3" id="KW-0731">Sigma factor</keyword>
<dbReference type="SUPFAM" id="SSF88946">
    <property type="entry name" value="Sigma2 domain of RNA polymerase sigma factors"/>
    <property type="match status" value="1"/>
</dbReference>
<dbReference type="KEGG" id="pbap:Pla133_28450"/>
<evidence type="ECO:0000256" key="2">
    <source>
        <dbReference type="ARBA" id="ARBA00023015"/>
    </source>
</evidence>
<evidence type="ECO:0000256" key="3">
    <source>
        <dbReference type="ARBA" id="ARBA00023082"/>
    </source>
</evidence>
<reference evidence="6 7" key="1">
    <citation type="submission" date="2019-02" db="EMBL/GenBank/DDBJ databases">
        <title>Deep-cultivation of Planctomycetes and their phenomic and genomic characterization uncovers novel biology.</title>
        <authorList>
            <person name="Wiegand S."/>
            <person name="Jogler M."/>
            <person name="Boedeker C."/>
            <person name="Pinto D."/>
            <person name="Vollmers J."/>
            <person name="Rivas-Marin E."/>
            <person name="Kohn T."/>
            <person name="Peeters S.H."/>
            <person name="Heuer A."/>
            <person name="Rast P."/>
            <person name="Oberbeckmann S."/>
            <person name="Bunk B."/>
            <person name="Jeske O."/>
            <person name="Meyerdierks A."/>
            <person name="Storesund J.E."/>
            <person name="Kallscheuer N."/>
            <person name="Luecker S."/>
            <person name="Lage O.M."/>
            <person name="Pohl T."/>
            <person name="Merkel B.J."/>
            <person name="Hornburger P."/>
            <person name="Mueller R.-W."/>
            <person name="Bruemmer F."/>
            <person name="Labrenz M."/>
            <person name="Spormann A.M."/>
            <person name="Op den Camp H."/>
            <person name="Overmann J."/>
            <person name="Amann R."/>
            <person name="Jetten M.S.M."/>
            <person name="Mascher T."/>
            <person name="Medema M.H."/>
            <person name="Devos D.P."/>
            <person name="Kaster A.-K."/>
            <person name="Ovreas L."/>
            <person name="Rohde M."/>
            <person name="Galperin M.Y."/>
            <person name="Jogler C."/>
        </authorList>
    </citation>
    <scope>NUCLEOTIDE SEQUENCE [LARGE SCALE GENOMIC DNA]</scope>
    <source>
        <strain evidence="6 7">Pla133</strain>
    </source>
</reference>